<keyword evidence="2" id="KW-0808">Transferase</keyword>
<feature type="domain" description="DNA methylase N-4/N-6" evidence="5">
    <location>
        <begin position="41"/>
        <end position="265"/>
    </location>
</feature>
<dbReference type="PRINTS" id="PR00508">
    <property type="entry name" value="S21N4MTFRASE"/>
</dbReference>
<dbReference type="EC" id="2.1.1.-" evidence="3"/>
<dbReference type="CDD" id="cd02440">
    <property type="entry name" value="AdoMet_MTases"/>
    <property type="match status" value="1"/>
</dbReference>
<dbReference type="GO" id="GO:0008170">
    <property type="term" value="F:N-methyltransferase activity"/>
    <property type="evidence" value="ECO:0007669"/>
    <property type="project" value="InterPro"/>
</dbReference>
<reference evidence="6" key="1">
    <citation type="submission" date="2024-10" db="EMBL/GenBank/DDBJ databases">
        <authorList>
            <person name="Lesea H.P."/>
            <person name="Kuehl J.V."/>
            <person name="Chandonia J.-M."/>
        </authorList>
    </citation>
    <scope>NUCLEOTIDE SEQUENCE</scope>
    <source>
        <strain evidence="6">FW102-FHT14D06</strain>
    </source>
</reference>
<feature type="region of interest" description="Disordered" evidence="4">
    <location>
        <begin position="282"/>
        <end position="303"/>
    </location>
</feature>
<dbReference type="SUPFAM" id="SSF53335">
    <property type="entry name" value="S-adenosyl-L-methionine-dependent methyltransferases"/>
    <property type="match status" value="1"/>
</dbReference>
<evidence type="ECO:0000259" key="5">
    <source>
        <dbReference type="Pfam" id="PF01555"/>
    </source>
</evidence>
<dbReference type="InterPro" id="IPR001091">
    <property type="entry name" value="RM_Methyltransferase"/>
</dbReference>
<gene>
    <name evidence="6" type="ORF">ACFCQI_00960</name>
</gene>
<comment type="similarity">
    <text evidence="3">Belongs to the N(4)/N(6)-methyltransferase family.</text>
</comment>
<name>A0AB74V4X5_9GAMM</name>
<dbReference type="GO" id="GO:0003677">
    <property type="term" value="F:DNA binding"/>
    <property type="evidence" value="ECO:0007669"/>
    <property type="project" value="InterPro"/>
</dbReference>
<organism evidence="6">
    <name type="scientific">Rhodanobacter sp. FW102-FHT14D06</name>
    <dbReference type="NCBI Taxonomy" id="3351461"/>
    <lineage>
        <taxon>Bacteria</taxon>
        <taxon>Pseudomonadati</taxon>
        <taxon>Pseudomonadota</taxon>
        <taxon>Gammaproteobacteria</taxon>
        <taxon>Lysobacterales</taxon>
        <taxon>Rhodanobacteraceae</taxon>
        <taxon>Rhodanobacter</taxon>
    </lineage>
</organism>
<protein>
    <recommendedName>
        <fullName evidence="3">Methyltransferase</fullName>
        <ecNumber evidence="3">2.1.1.-</ecNumber>
    </recommendedName>
</protein>
<sequence length="303" mass="33366">MTTRLISSISGAVTSVVRGELNTLVRGDALKVLPRLPSNSVDLIVSSPPYCIGKEYESTRSSDSFIKTHAAVIPELIRILKPGGSLCWQVGYHVRHGVVLPLDFLVYSEVTKHTDMKLRNRIVWAFKHGLHATRRFSGRHETVLWFSKGDVSAFDLDAVRVPQRYPGKRHYKGPNKGSLSGNPLGKNPGDVWDIPNVKGKHVEKAEHPCQFPVSIPQTFIRALCPEGGIVMDPFMGVGSTGVAAGLETRCFIGIELDPGYAKIASKRIRDAREGRAVVRPLNQPVLDPNPTQKVAQRPAHFRG</sequence>
<dbReference type="Gene3D" id="3.40.50.150">
    <property type="entry name" value="Vaccinia Virus protein VP39"/>
    <property type="match status" value="1"/>
</dbReference>
<accession>A0AB74V4X5</accession>
<evidence type="ECO:0000313" key="6">
    <source>
        <dbReference type="EMBL" id="XIA22479.1"/>
    </source>
</evidence>
<evidence type="ECO:0000256" key="2">
    <source>
        <dbReference type="ARBA" id="ARBA00022679"/>
    </source>
</evidence>
<dbReference type="Pfam" id="PF01555">
    <property type="entry name" value="N6_N4_Mtase"/>
    <property type="match status" value="1"/>
</dbReference>
<evidence type="ECO:0000256" key="4">
    <source>
        <dbReference type="SAM" id="MobiDB-lite"/>
    </source>
</evidence>
<evidence type="ECO:0000256" key="3">
    <source>
        <dbReference type="RuleBase" id="RU362026"/>
    </source>
</evidence>
<dbReference type="InterPro" id="IPR002941">
    <property type="entry name" value="DNA_methylase_N4/N6"/>
</dbReference>
<dbReference type="AlphaFoldDB" id="A0AB74V4X5"/>
<dbReference type="InterPro" id="IPR029063">
    <property type="entry name" value="SAM-dependent_MTases_sf"/>
</dbReference>
<dbReference type="GO" id="GO:0032259">
    <property type="term" value="P:methylation"/>
    <property type="evidence" value="ECO:0007669"/>
    <property type="project" value="UniProtKB-KW"/>
</dbReference>
<evidence type="ECO:0000256" key="1">
    <source>
        <dbReference type="ARBA" id="ARBA00022603"/>
    </source>
</evidence>
<dbReference type="RefSeq" id="WP_395119517.1">
    <property type="nucleotide sequence ID" value="NZ_CP170722.1"/>
</dbReference>
<feature type="region of interest" description="Disordered" evidence="4">
    <location>
        <begin position="167"/>
        <end position="186"/>
    </location>
</feature>
<keyword evidence="1" id="KW-0489">Methyltransferase</keyword>
<proteinExistence type="inferred from homology"/>
<dbReference type="EMBL" id="CP170722">
    <property type="protein sequence ID" value="XIA22479.1"/>
    <property type="molecule type" value="Genomic_DNA"/>
</dbReference>